<reference evidence="1" key="1">
    <citation type="submission" date="2021-02" db="EMBL/GenBank/DDBJ databases">
        <authorList>
            <person name="Nowell W R."/>
        </authorList>
    </citation>
    <scope>NUCLEOTIDE SEQUENCE</scope>
</reference>
<name>A0A820DQK4_9BILA</name>
<protein>
    <submittedName>
        <fullName evidence="1">Uncharacterized protein</fullName>
    </submittedName>
</protein>
<gene>
    <name evidence="1" type="ORF">KXQ929_LOCUS41956</name>
</gene>
<evidence type="ECO:0000313" key="2">
    <source>
        <dbReference type="Proteomes" id="UP000663868"/>
    </source>
</evidence>
<evidence type="ECO:0000313" key="1">
    <source>
        <dbReference type="EMBL" id="CAF4235202.1"/>
    </source>
</evidence>
<sequence>VFYTIWLSLWSPNIIVYQISIDGNVTSIVRLLNFIGITLDPIIIAALDVRFWQEWRKVFMYLKNNKVFNQPNGGRIRPATTNVHAISAKTPRLQTTTL</sequence>
<organism evidence="1 2">
    <name type="scientific">Adineta steineri</name>
    <dbReference type="NCBI Taxonomy" id="433720"/>
    <lineage>
        <taxon>Eukaryota</taxon>
        <taxon>Metazoa</taxon>
        <taxon>Spiralia</taxon>
        <taxon>Gnathifera</taxon>
        <taxon>Rotifera</taxon>
        <taxon>Eurotatoria</taxon>
        <taxon>Bdelloidea</taxon>
        <taxon>Adinetida</taxon>
        <taxon>Adinetidae</taxon>
        <taxon>Adineta</taxon>
    </lineage>
</organism>
<dbReference type="AlphaFoldDB" id="A0A820DQK4"/>
<accession>A0A820DQK4</accession>
<comment type="caution">
    <text evidence="1">The sequence shown here is derived from an EMBL/GenBank/DDBJ whole genome shotgun (WGS) entry which is preliminary data.</text>
</comment>
<dbReference type="EMBL" id="CAJOBB010009859">
    <property type="protein sequence ID" value="CAF4235202.1"/>
    <property type="molecule type" value="Genomic_DNA"/>
</dbReference>
<proteinExistence type="predicted"/>
<feature type="non-terminal residue" evidence="1">
    <location>
        <position position="1"/>
    </location>
</feature>
<dbReference type="Proteomes" id="UP000663868">
    <property type="component" value="Unassembled WGS sequence"/>
</dbReference>